<reference evidence="2 3" key="1">
    <citation type="submission" date="2024-08" db="EMBL/GenBank/DDBJ databases">
        <title>Genome mining of Saccharopolyspora cebuensis PGLac3 from Nigerian medicinal plant.</title>
        <authorList>
            <person name="Ezeobiora C.E."/>
            <person name="Igbokwe N.H."/>
            <person name="Amin D.H."/>
            <person name="Mendie U.E."/>
        </authorList>
    </citation>
    <scope>NUCLEOTIDE SEQUENCE [LARGE SCALE GENOMIC DNA]</scope>
    <source>
        <strain evidence="2 3">PGLac3</strain>
    </source>
</reference>
<feature type="transmembrane region" description="Helical" evidence="1">
    <location>
        <begin position="364"/>
        <end position="384"/>
    </location>
</feature>
<comment type="caution">
    <text evidence="2">The sequence shown here is derived from an EMBL/GenBank/DDBJ whole genome shotgun (WGS) entry which is preliminary data.</text>
</comment>
<sequence length="456" mass="49790">MAVEDPVDLRAEQEDVRRRGPTWSALRPLVLRLHFYAGVFIAPFLVIAALSGMLYVFTPQLDEVVYDHELHVAASTEPARPLDEQIAAARAARPGDELMAVRPAPTATDTTQVIFEAPDLPASYRRTAFVDPYTADVRGVLETYGSGQALPIRAWVDNLHRGLHLGDAGRLYSELAASWMWVVALGGIALWIGRRRRNRRSLVLPEPRASGRRRLLSWHGATGLWISIGLLFLSATGLTWSQHAGGNVTELRSALSWETPVVSTELSGPVRQGDVGYDRVLAAAHARDVTGAVEIVPPAGPGQAYGVQQTGRSWPSQQDAVAVDPASGAVVDVQRFADYPLAAKLARWGIDAHMGLLFGLPNQLVLVVLMGGLLTLIATGYRMWWTRPGSRAFGRPPERGAWRRVPGRVLAPIVVVVALVGYFLPMMGLSLLAFLVLDLLLGWRARRRAGNEEVAR</sequence>
<feature type="transmembrane region" description="Helical" evidence="1">
    <location>
        <begin position="176"/>
        <end position="194"/>
    </location>
</feature>
<gene>
    <name evidence="2" type="ORF">AB8O55_14455</name>
</gene>
<feature type="transmembrane region" description="Helical" evidence="1">
    <location>
        <begin position="215"/>
        <end position="235"/>
    </location>
</feature>
<accession>A0ABV4CIM9</accession>
<keyword evidence="1" id="KW-0812">Transmembrane</keyword>
<protein>
    <submittedName>
        <fullName evidence="2">PepSY-associated TM helix domain-containing protein</fullName>
    </submittedName>
</protein>
<evidence type="ECO:0000313" key="3">
    <source>
        <dbReference type="Proteomes" id="UP001564626"/>
    </source>
</evidence>
<name>A0ABV4CIM9_9PSEU</name>
<dbReference type="EMBL" id="JBGEHV010000023">
    <property type="protein sequence ID" value="MEY8040604.1"/>
    <property type="molecule type" value="Genomic_DNA"/>
</dbReference>
<dbReference type="Pfam" id="PF03929">
    <property type="entry name" value="PepSY_TM"/>
    <property type="match status" value="1"/>
</dbReference>
<dbReference type="PANTHER" id="PTHR34219:SF1">
    <property type="entry name" value="PEPSY DOMAIN-CONTAINING PROTEIN"/>
    <property type="match status" value="1"/>
</dbReference>
<keyword evidence="1" id="KW-1133">Transmembrane helix</keyword>
<evidence type="ECO:0000256" key="1">
    <source>
        <dbReference type="SAM" id="Phobius"/>
    </source>
</evidence>
<dbReference type="Proteomes" id="UP001564626">
    <property type="component" value="Unassembled WGS sequence"/>
</dbReference>
<dbReference type="PANTHER" id="PTHR34219">
    <property type="entry name" value="IRON-REGULATED INNER MEMBRANE PROTEIN-RELATED"/>
    <property type="match status" value="1"/>
</dbReference>
<feature type="transmembrane region" description="Helical" evidence="1">
    <location>
        <begin position="33"/>
        <end position="57"/>
    </location>
</feature>
<proteinExistence type="predicted"/>
<dbReference type="InterPro" id="IPR005625">
    <property type="entry name" value="PepSY-ass_TM"/>
</dbReference>
<dbReference type="RefSeq" id="WP_345367242.1">
    <property type="nucleotide sequence ID" value="NZ_BAABII010000018.1"/>
</dbReference>
<keyword evidence="3" id="KW-1185">Reference proteome</keyword>
<evidence type="ECO:0000313" key="2">
    <source>
        <dbReference type="EMBL" id="MEY8040604.1"/>
    </source>
</evidence>
<organism evidence="2 3">
    <name type="scientific">Saccharopolyspora cebuensis</name>
    <dbReference type="NCBI Taxonomy" id="418759"/>
    <lineage>
        <taxon>Bacteria</taxon>
        <taxon>Bacillati</taxon>
        <taxon>Actinomycetota</taxon>
        <taxon>Actinomycetes</taxon>
        <taxon>Pseudonocardiales</taxon>
        <taxon>Pseudonocardiaceae</taxon>
        <taxon>Saccharopolyspora</taxon>
    </lineage>
</organism>
<keyword evidence="1" id="KW-0472">Membrane</keyword>